<dbReference type="SMR" id="A0A1S3AUP0"/>
<name>A0A1S3AUP0_CUCME</name>
<gene>
    <name evidence="2" type="primary">LOC103482883</name>
</gene>
<dbReference type="AlphaFoldDB" id="A0A1S3AUP0"/>
<reference evidence="2" key="1">
    <citation type="submission" date="2025-08" db="UniProtKB">
        <authorList>
            <consortium name="RefSeq"/>
        </authorList>
    </citation>
    <scope>IDENTIFICATION</scope>
    <source>
        <tissue evidence="2">Stem</tissue>
    </source>
</reference>
<dbReference type="eggNOG" id="ENOG502SDMG">
    <property type="taxonomic scope" value="Eukaryota"/>
</dbReference>
<dbReference type="InParanoid" id="A0A1S3AUP0"/>
<proteinExistence type="predicted"/>
<dbReference type="GeneID" id="103482883"/>
<sequence>MMLVSVLAEILEEYTVVLSDVLRQLFYSAPFPRRVRFLILHNLPFADRPTALSA</sequence>
<dbReference type="RefSeq" id="XP_008437471.1">
    <property type="nucleotide sequence ID" value="XM_008439249.3"/>
</dbReference>
<keyword evidence="1" id="KW-1185">Reference proteome</keyword>
<evidence type="ECO:0000313" key="1">
    <source>
        <dbReference type="Proteomes" id="UP001652600"/>
    </source>
</evidence>
<evidence type="ECO:0000313" key="2">
    <source>
        <dbReference type="RefSeq" id="XP_008437471.1"/>
    </source>
</evidence>
<protein>
    <submittedName>
        <fullName evidence="2">Uncharacterized protein LOC103482883</fullName>
    </submittedName>
</protein>
<dbReference type="PANTHER" id="PTHR48175">
    <property type="entry name" value="OS04G0581700 PROTEIN"/>
    <property type="match status" value="1"/>
</dbReference>
<accession>A0A1S3AUP0</accession>
<dbReference type="Proteomes" id="UP001652600">
    <property type="component" value="Chromosome 9"/>
</dbReference>
<dbReference type="PANTHER" id="PTHR48175:SF3">
    <property type="entry name" value="OS04G0581700 PROTEIN"/>
    <property type="match status" value="1"/>
</dbReference>
<organism evidence="1 2">
    <name type="scientific">Cucumis melo</name>
    <name type="common">Muskmelon</name>
    <dbReference type="NCBI Taxonomy" id="3656"/>
    <lineage>
        <taxon>Eukaryota</taxon>
        <taxon>Viridiplantae</taxon>
        <taxon>Streptophyta</taxon>
        <taxon>Embryophyta</taxon>
        <taxon>Tracheophyta</taxon>
        <taxon>Spermatophyta</taxon>
        <taxon>Magnoliopsida</taxon>
        <taxon>eudicotyledons</taxon>
        <taxon>Gunneridae</taxon>
        <taxon>Pentapetalae</taxon>
        <taxon>rosids</taxon>
        <taxon>fabids</taxon>
        <taxon>Cucurbitales</taxon>
        <taxon>Cucurbitaceae</taxon>
        <taxon>Benincaseae</taxon>
        <taxon>Cucumis</taxon>
    </lineage>
</organism>
<dbReference type="KEGG" id="cmo:103482883"/>
<dbReference type="OrthoDB" id="1913225at2759"/>